<gene>
    <name evidence="1" type="ORF">BS637_12475</name>
</gene>
<evidence type="ECO:0000313" key="2">
    <source>
        <dbReference type="Proteomes" id="UP000190206"/>
    </source>
</evidence>
<dbReference type="EMBL" id="MRAD01000015">
    <property type="protein sequence ID" value="OOO61356.1"/>
    <property type="molecule type" value="Genomic_DNA"/>
</dbReference>
<proteinExistence type="predicted"/>
<keyword evidence="2" id="KW-1185">Reference proteome</keyword>
<dbReference type="Proteomes" id="UP000190206">
    <property type="component" value="Unassembled WGS sequence"/>
</dbReference>
<accession>A0ABX3L0J5</accession>
<protein>
    <recommendedName>
        <fullName evidence="3">GIY-YIG domain-containing protein</fullName>
    </recommendedName>
</protein>
<reference evidence="1 2" key="1">
    <citation type="submission" date="2016-12" db="EMBL/GenBank/DDBJ databases">
        <title>Clostridium tepidum sp. nov., a close relative of Clostridium sporogenes and Clostridium botulinum Group I.</title>
        <authorList>
            <person name="Dobritsa A.P."/>
            <person name="Kutumbaka K."/>
            <person name="Werner K."/>
            <person name="Samadpour M."/>
        </authorList>
    </citation>
    <scope>NUCLEOTIDE SEQUENCE [LARGE SCALE GENOMIC DNA]</scope>
    <source>
        <strain evidence="1 2">PE</strain>
    </source>
</reference>
<name>A0ABX3L0J5_9CLOT</name>
<evidence type="ECO:0000313" key="1">
    <source>
        <dbReference type="EMBL" id="OOO61356.1"/>
    </source>
</evidence>
<organism evidence="1 2">
    <name type="scientific">Clostridium tepidum</name>
    <dbReference type="NCBI Taxonomy" id="1962263"/>
    <lineage>
        <taxon>Bacteria</taxon>
        <taxon>Bacillati</taxon>
        <taxon>Bacillota</taxon>
        <taxon>Clostridia</taxon>
        <taxon>Eubacteriales</taxon>
        <taxon>Clostridiaceae</taxon>
        <taxon>Clostridium</taxon>
    </lineage>
</organism>
<comment type="caution">
    <text evidence="1">The sequence shown here is derived from an EMBL/GenBank/DDBJ whole genome shotgun (WGS) entry which is preliminary data.</text>
</comment>
<sequence>MLFSKDNLLSMGFEGFIRLKDIGNNYSIFPDCKGLYIIYIDDNQDISFCNPGTGGFFKGNDPNVTIEELNRKWVKDANILYIGRAGGTAKNGRVYNSTLRTRIMQYLKFGEGKNIGHWGGRHIWQINERDALMIAYKILDEDNPVIVEQELINEFKSHYNGRLPFANLV</sequence>
<evidence type="ECO:0008006" key="3">
    <source>
        <dbReference type="Google" id="ProtNLM"/>
    </source>
</evidence>